<evidence type="ECO:0000313" key="5">
    <source>
        <dbReference type="Proteomes" id="UP000317315"/>
    </source>
</evidence>
<organism evidence="4 5">
    <name type="scientific">Balnearium lithotrophicum</name>
    <dbReference type="NCBI Taxonomy" id="223788"/>
    <lineage>
        <taxon>Bacteria</taxon>
        <taxon>Pseudomonadati</taxon>
        <taxon>Aquificota</taxon>
        <taxon>Aquificia</taxon>
        <taxon>Desulfurobacteriales</taxon>
        <taxon>Desulfurobacteriaceae</taxon>
        <taxon>Balnearium</taxon>
    </lineage>
</organism>
<evidence type="ECO:0000256" key="2">
    <source>
        <dbReference type="PROSITE-ProRule" id="PRU00335"/>
    </source>
</evidence>
<dbReference type="EMBL" id="FXTM01000020">
    <property type="protein sequence ID" value="SMO70286.1"/>
    <property type="molecule type" value="Genomic_DNA"/>
</dbReference>
<name>A0A521DF92_9BACT</name>
<gene>
    <name evidence="4" type="ORF">SAMN06269117_12027</name>
</gene>
<accession>A0A521DF92</accession>
<dbReference type="GO" id="GO:0003677">
    <property type="term" value="F:DNA binding"/>
    <property type="evidence" value="ECO:0007669"/>
    <property type="project" value="UniProtKB-UniRule"/>
</dbReference>
<dbReference type="PANTHER" id="PTHR43479">
    <property type="entry name" value="ACREF/ENVCD OPERON REPRESSOR-RELATED"/>
    <property type="match status" value="1"/>
</dbReference>
<dbReference type="PROSITE" id="PS50977">
    <property type="entry name" value="HTH_TETR_2"/>
    <property type="match status" value="1"/>
</dbReference>
<dbReference type="Pfam" id="PF00440">
    <property type="entry name" value="TetR_N"/>
    <property type="match status" value="1"/>
</dbReference>
<dbReference type="Gene3D" id="1.10.357.10">
    <property type="entry name" value="Tetracycline Repressor, domain 2"/>
    <property type="match status" value="1"/>
</dbReference>
<reference evidence="4 5" key="1">
    <citation type="submission" date="2017-05" db="EMBL/GenBank/DDBJ databases">
        <authorList>
            <person name="Varghese N."/>
            <person name="Submissions S."/>
        </authorList>
    </citation>
    <scope>NUCLEOTIDE SEQUENCE [LARGE SCALE GENOMIC DNA]</scope>
    <source>
        <strain evidence="4 5">DSM 16304</strain>
    </source>
</reference>
<dbReference type="OrthoDB" id="9812484at2"/>
<proteinExistence type="predicted"/>
<dbReference type="InterPro" id="IPR050624">
    <property type="entry name" value="HTH-type_Tx_Regulator"/>
</dbReference>
<sequence length="189" mass="21753">MKTKDRILEAAYKCFSEKGYLGATTREIAKNAGVSEVTLFRHFKSKKELFSEVLDRFSVIPNLEKIGRFKTELSDVELVKFAGIEIIKSLQEKRNFLKILLSETPKLTSEVNEVYMKFSKKLFQVLLNIFQTAFPHLPKKELELKVQVFKYTTFCFFLSNEIFQGKVLSEGEILSFVSELTDEILGGKS</sequence>
<evidence type="ECO:0000256" key="1">
    <source>
        <dbReference type="ARBA" id="ARBA00023125"/>
    </source>
</evidence>
<dbReference type="SUPFAM" id="SSF46689">
    <property type="entry name" value="Homeodomain-like"/>
    <property type="match status" value="1"/>
</dbReference>
<evidence type="ECO:0000313" key="4">
    <source>
        <dbReference type="EMBL" id="SMO70286.1"/>
    </source>
</evidence>
<feature type="domain" description="HTH tetR-type" evidence="3">
    <location>
        <begin position="1"/>
        <end position="61"/>
    </location>
</feature>
<dbReference type="PANTHER" id="PTHR43479:SF11">
    <property type="entry name" value="ACREF_ENVCD OPERON REPRESSOR-RELATED"/>
    <property type="match status" value="1"/>
</dbReference>
<protein>
    <submittedName>
        <fullName evidence="4">Transcriptional regulator, TetR family</fullName>
    </submittedName>
</protein>
<dbReference type="PRINTS" id="PR00455">
    <property type="entry name" value="HTHTETR"/>
</dbReference>
<evidence type="ECO:0000259" key="3">
    <source>
        <dbReference type="PROSITE" id="PS50977"/>
    </source>
</evidence>
<dbReference type="RefSeq" id="WP_142935973.1">
    <property type="nucleotide sequence ID" value="NZ_FXTM01000020.1"/>
</dbReference>
<dbReference type="InterPro" id="IPR001647">
    <property type="entry name" value="HTH_TetR"/>
</dbReference>
<dbReference type="AlphaFoldDB" id="A0A521DF92"/>
<dbReference type="InterPro" id="IPR009057">
    <property type="entry name" value="Homeodomain-like_sf"/>
</dbReference>
<dbReference type="Proteomes" id="UP000317315">
    <property type="component" value="Unassembled WGS sequence"/>
</dbReference>
<feature type="DNA-binding region" description="H-T-H motif" evidence="2">
    <location>
        <begin position="24"/>
        <end position="43"/>
    </location>
</feature>
<keyword evidence="1 2" id="KW-0238">DNA-binding</keyword>
<keyword evidence="5" id="KW-1185">Reference proteome</keyword>